<reference evidence="3 4" key="1">
    <citation type="journal article" date="2016" name="Nat. Commun.">
        <title>Thousands of microbial genomes shed light on interconnected biogeochemical processes in an aquifer system.</title>
        <authorList>
            <person name="Anantharaman K."/>
            <person name="Brown C.T."/>
            <person name="Hug L.A."/>
            <person name="Sharon I."/>
            <person name="Castelle C.J."/>
            <person name="Probst A.J."/>
            <person name="Thomas B.C."/>
            <person name="Singh A."/>
            <person name="Wilkins M.J."/>
            <person name="Karaoz U."/>
            <person name="Brodie E.L."/>
            <person name="Williams K.H."/>
            <person name="Hubbard S.S."/>
            <person name="Banfield J.F."/>
        </authorList>
    </citation>
    <scope>NUCLEOTIDE SEQUENCE [LARGE SCALE GENOMIC DNA]</scope>
</reference>
<evidence type="ECO:0000259" key="2">
    <source>
        <dbReference type="SMART" id="SM00834"/>
    </source>
</evidence>
<gene>
    <name evidence="3" type="ORF">A3F83_13000</name>
</gene>
<dbReference type="EMBL" id="MFIX01000098">
    <property type="protein sequence ID" value="OGG04697.1"/>
    <property type="molecule type" value="Genomic_DNA"/>
</dbReference>
<dbReference type="PANTHER" id="PTHR34404:SF3">
    <property type="entry name" value="REGULATORY PROTEIN, FMDB FAMILY"/>
    <property type="match status" value="1"/>
</dbReference>
<feature type="compositionally biased region" description="Gly residues" evidence="1">
    <location>
        <begin position="60"/>
        <end position="70"/>
    </location>
</feature>
<dbReference type="InterPro" id="IPR013429">
    <property type="entry name" value="Regulatory_FmdB_Zinc_ribbon"/>
</dbReference>
<dbReference type="PANTHER" id="PTHR34404">
    <property type="entry name" value="REGULATORY PROTEIN, FMDB FAMILY"/>
    <property type="match status" value="1"/>
</dbReference>
<protein>
    <recommendedName>
        <fullName evidence="2">Putative regulatory protein FmdB zinc ribbon domain-containing protein</fullName>
    </recommendedName>
</protein>
<proteinExistence type="predicted"/>
<dbReference type="Gene3D" id="2.20.28.30">
    <property type="entry name" value="RNA polymerase ii, chain L"/>
    <property type="match status" value="1"/>
</dbReference>
<dbReference type="NCBIfam" id="TIGR02605">
    <property type="entry name" value="CxxC_CxxC_SSSS"/>
    <property type="match status" value="1"/>
</dbReference>
<dbReference type="Pfam" id="PF09723">
    <property type="entry name" value="Zn_ribbon_8"/>
    <property type="match status" value="1"/>
</dbReference>
<organism evidence="3 4">
    <name type="scientific">Candidatus Glassbacteria bacterium RIFCSPLOWO2_12_FULL_58_11</name>
    <dbReference type="NCBI Taxonomy" id="1817867"/>
    <lineage>
        <taxon>Bacteria</taxon>
        <taxon>Candidatus Glassiibacteriota</taxon>
    </lineage>
</organism>
<feature type="region of interest" description="Disordered" evidence="1">
    <location>
        <begin position="51"/>
        <end position="70"/>
    </location>
</feature>
<evidence type="ECO:0000313" key="3">
    <source>
        <dbReference type="EMBL" id="OGG04697.1"/>
    </source>
</evidence>
<sequence>MPIYEYRCKSCGKVIEVLESSAADGKHVCPKCGNSRMERIFSAFGVEVASPASKSPCGEGSCGGGSCPYA</sequence>
<dbReference type="Proteomes" id="UP000179129">
    <property type="component" value="Unassembled WGS sequence"/>
</dbReference>
<dbReference type="SMART" id="SM00834">
    <property type="entry name" value="CxxC_CXXC_SSSS"/>
    <property type="match status" value="1"/>
</dbReference>
<feature type="domain" description="Putative regulatory protein FmdB zinc ribbon" evidence="2">
    <location>
        <begin position="1"/>
        <end position="42"/>
    </location>
</feature>
<name>A0A1F5YXK8_9BACT</name>
<evidence type="ECO:0000256" key="1">
    <source>
        <dbReference type="SAM" id="MobiDB-lite"/>
    </source>
</evidence>
<comment type="caution">
    <text evidence="3">The sequence shown here is derived from an EMBL/GenBank/DDBJ whole genome shotgun (WGS) entry which is preliminary data.</text>
</comment>
<evidence type="ECO:0000313" key="4">
    <source>
        <dbReference type="Proteomes" id="UP000179129"/>
    </source>
</evidence>
<dbReference type="AlphaFoldDB" id="A0A1F5YXK8"/>
<accession>A0A1F5YXK8</accession>